<keyword evidence="3" id="KW-1185">Reference proteome</keyword>
<evidence type="ECO:0000256" key="1">
    <source>
        <dbReference type="SAM" id="MobiDB-lite"/>
    </source>
</evidence>
<feature type="region of interest" description="Disordered" evidence="1">
    <location>
        <begin position="49"/>
        <end position="68"/>
    </location>
</feature>
<evidence type="ECO:0000313" key="2">
    <source>
        <dbReference type="EMBL" id="OJJ83241.1"/>
    </source>
</evidence>
<dbReference type="Proteomes" id="UP000184300">
    <property type="component" value="Unassembled WGS sequence"/>
</dbReference>
<sequence length="68" mass="7369">MRDSAESVPQNSRRPTLASTKYSMRLTSHLIHVFCLSVRASSGRLCAESKSTQSTLSFSPESPLTAPA</sequence>
<dbReference type="AlphaFoldDB" id="A0A1L9VH32"/>
<feature type="compositionally biased region" description="Polar residues" evidence="1">
    <location>
        <begin position="49"/>
        <end position="62"/>
    </location>
</feature>
<dbReference type="EMBL" id="KV878900">
    <property type="protein sequence ID" value="OJJ83241.1"/>
    <property type="molecule type" value="Genomic_DNA"/>
</dbReference>
<name>A0A1L9VH32_ASPGL</name>
<accession>A0A1L9VH32</accession>
<dbReference type="RefSeq" id="XP_022399939.1">
    <property type="nucleotide sequence ID" value="XM_022546656.1"/>
</dbReference>
<proteinExistence type="predicted"/>
<organism evidence="2 3">
    <name type="scientific">Aspergillus glaucus CBS 516.65</name>
    <dbReference type="NCBI Taxonomy" id="1160497"/>
    <lineage>
        <taxon>Eukaryota</taxon>
        <taxon>Fungi</taxon>
        <taxon>Dikarya</taxon>
        <taxon>Ascomycota</taxon>
        <taxon>Pezizomycotina</taxon>
        <taxon>Eurotiomycetes</taxon>
        <taxon>Eurotiomycetidae</taxon>
        <taxon>Eurotiales</taxon>
        <taxon>Aspergillaceae</taxon>
        <taxon>Aspergillus</taxon>
        <taxon>Aspergillus subgen. Aspergillus</taxon>
    </lineage>
</organism>
<evidence type="ECO:0000313" key="3">
    <source>
        <dbReference type="Proteomes" id="UP000184300"/>
    </source>
</evidence>
<gene>
    <name evidence="2" type="ORF">ASPGLDRAFT_473499</name>
</gene>
<protein>
    <submittedName>
        <fullName evidence="2">Uncharacterized protein</fullName>
    </submittedName>
</protein>
<reference evidence="3" key="1">
    <citation type="journal article" date="2017" name="Genome Biol.">
        <title>Comparative genomics reveals high biological diversity and specific adaptations in the industrially and medically important fungal genus Aspergillus.</title>
        <authorList>
            <person name="de Vries R.P."/>
            <person name="Riley R."/>
            <person name="Wiebenga A."/>
            <person name="Aguilar-Osorio G."/>
            <person name="Amillis S."/>
            <person name="Uchima C.A."/>
            <person name="Anderluh G."/>
            <person name="Asadollahi M."/>
            <person name="Askin M."/>
            <person name="Barry K."/>
            <person name="Battaglia E."/>
            <person name="Bayram O."/>
            <person name="Benocci T."/>
            <person name="Braus-Stromeyer S.A."/>
            <person name="Caldana C."/>
            <person name="Canovas D."/>
            <person name="Cerqueira G.C."/>
            <person name="Chen F."/>
            <person name="Chen W."/>
            <person name="Choi C."/>
            <person name="Clum A."/>
            <person name="Dos Santos R.A."/>
            <person name="Damasio A.R."/>
            <person name="Diallinas G."/>
            <person name="Emri T."/>
            <person name="Fekete E."/>
            <person name="Flipphi M."/>
            <person name="Freyberg S."/>
            <person name="Gallo A."/>
            <person name="Gournas C."/>
            <person name="Habgood R."/>
            <person name="Hainaut M."/>
            <person name="Harispe M.L."/>
            <person name="Henrissat B."/>
            <person name="Hilden K.S."/>
            <person name="Hope R."/>
            <person name="Hossain A."/>
            <person name="Karabika E."/>
            <person name="Karaffa L."/>
            <person name="Karanyi Z."/>
            <person name="Krasevec N."/>
            <person name="Kuo A."/>
            <person name="Kusch H."/>
            <person name="LaButti K."/>
            <person name="Lagendijk E.L."/>
            <person name="Lapidus A."/>
            <person name="Levasseur A."/>
            <person name="Lindquist E."/>
            <person name="Lipzen A."/>
            <person name="Logrieco A.F."/>
            <person name="MacCabe A."/>
            <person name="Maekelae M.R."/>
            <person name="Malavazi I."/>
            <person name="Melin P."/>
            <person name="Meyer V."/>
            <person name="Mielnichuk N."/>
            <person name="Miskei M."/>
            <person name="Molnar A.P."/>
            <person name="Mule G."/>
            <person name="Ngan C.Y."/>
            <person name="Orejas M."/>
            <person name="Orosz E."/>
            <person name="Ouedraogo J.P."/>
            <person name="Overkamp K.M."/>
            <person name="Park H.-S."/>
            <person name="Perrone G."/>
            <person name="Piumi F."/>
            <person name="Punt P.J."/>
            <person name="Ram A.F."/>
            <person name="Ramon A."/>
            <person name="Rauscher S."/>
            <person name="Record E."/>
            <person name="Riano-Pachon D.M."/>
            <person name="Robert V."/>
            <person name="Roehrig J."/>
            <person name="Ruller R."/>
            <person name="Salamov A."/>
            <person name="Salih N.S."/>
            <person name="Samson R.A."/>
            <person name="Sandor E."/>
            <person name="Sanguinetti M."/>
            <person name="Schuetze T."/>
            <person name="Sepcic K."/>
            <person name="Shelest E."/>
            <person name="Sherlock G."/>
            <person name="Sophianopoulou V."/>
            <person name="Squina F.M."/>
            <person name="Sun H."/>
            <person name="Susca A."/>
            <person name="Todd R.B."/>
            <person name="Tsang A."/>
            <person name="Unkles S.E."/>
            <person name="van de Wiele N."/>
            <person name="van Rossen-Uffink D."/>
            <person name="Oliveira J.V."/>
            <person name="Vesth T.C."/>
            <person name="Visser J."/>
            <person name="Yu J.-H."/>
            <person name="Zhou M."/>
            <person name="Andersen M.R."/>
            <person name="Archer D.B."/>
            <person name="Baker S.E."/>
            <person name="Benoit I."/>
            <person name="Brakhage A.A."/>
            <person name="Braus G.H."/>
            <person name="Fischer R."/>
            <person name="Frisvad J.C."/>
            <person name="Goldman G.H."/>
            <person name="Houbraken J."/>
            <person name="Oakley B."/>
            <person name="Pocsi I."/>
            <person name="Scazzocchio C."/>
            <person name="Seiboth B."/>
            <person name="vanKuyk P.A."/>
            <person name="Wortman J."/>
            <person name="Dyer P.S."/>
            <person name="Grigoriev I.V."/>
        </authorList>
    </citation>
    <scope>NUCLEOTIDE SEQUENCE [LARGE SCALE GENOMIC DNA]</scope>
    <source>
        <strain evidence="3">CBS 516.65</strain>
    </source>
</reference>
<dbReference type="VEuPathDB" id="FungiDB:ASPGLDRAFT_473499"/>
<feature type="compositionally biased region" description="Polar residues" evidence="1">
    <location>
        <begin position="7"/>
        <end position="20"/>
    </location>
</feature>
<dbReference type="GeneID" id="34462917"/>
<feature type="region of interest" description="Disordered" evidence="1">
    <location>
        <begin position="1"/>
        <end position="20"/>
    </location>
</feature>